<name>A0AC61R1I9_9FIRM</name>
<proteinExistence type="predicted"/>
<comment type="caution">
    <text evidence="1">The sequence shown here is derived from an EMBL/GenBank/DDBJ whole genome shotgun (WGS) entry which is preliminary data.</text>
</comment>
<dbReference type="EMBL" id="SRZB01000004">
    <property type="protein sequence ID" value="TGX99858.1"/>
    <property type="molecule type" value="Genomic_DNA"/>
</dbReference>
<organism evidence="1 2">
    <name type="scientific">Hominisplanchenecus murintestinalis</name>
    <dbReference type="NCBI Taxonomy" id="2941517"/>
    <lineage>
        <taxon>Bacteria</taxon>
        <taxon>Bacillati</taxon>
        <taxon>Bacillota</taxon>
        <taxon>Clostridia</taxon>
        <taxon>Lachnospirales</taxon>
        <taxon>Lachnospiraceae</taxon>
        <taxon>Hominisplanchenecus</taxon>
    </lineage>
</organism>
<protein>
    <submittedName>
        <fullName evidence="1">Sugar ABC transporter substrate-binding protein</fullName>
    </submittedName>
</protein>
<sequence>MTKKNWLAVGIIGGILLLLAVISYFYMTQRKIVQKRVNISVVVYGSTAERWVAFKQGVDQAASDFGGIVNFVVLTESGSSREQMEQIDRELENGAQGIAAAVTDSSGMAEYIGSISNRVPVVLAENKVEGSQAVTCVEANAYEMGQALAHQAAEGTAKEVPVSIVLMGENKSSLKERLDGFRAGCADEGRKIEQNFYPSRDSMSRILESGKENILVALDDLSLEMTEKVIRDSEADIRLYGIGSSEQIVFALDQGYIEGIVFQNEYNMGYEVTDTLIQKIRKGVADEAMEIDFHQATGATLHNPENERLLYPIIQ</sequence>
<gene>
    <name evidence="1" type="ORF">E5357_03800</name>
</gene>
<evidence type="ECO:0000313" key="1">
    <source>
        <dbReference type="EMBL" id="TGX99858.1"/>
    </source>
</evidence>
<keyword evidence="2" id="KW-1185">Reference proteome</keyword>
<dbReference type="Proteomes" id="UP000307720">
    <property type="component" value="Unassembled WGS sequence"/>
</dbReference>
<accession>A0AC61R1I9</accession>
<reference evidence="1" key="1">
    <citation type="submission" date="2019-04" db="EMBL/GenBank/DDBJ databases">
        <title>Microbes associate with the intestines of laboratory mice.</title>
        <authorList>
            <person name="Navarre W."/>
            <person name="Wong E."/>
            <person name="Huang K."/>
            <person name="Tropini C."/>
            <person name="Ng K."/>
            <person name="Yu B."/>
        </authorList>
    </citation>
    <scope>NUCLEOTIDE SEQUENCE</scope>
    <source>
        <strain evidence="1">NM72_1-8</strain>
    </source>
</reference>
<evidence type="ECO:0000313" key="2">
    <source>
        <dbReference type="Proteomes" id="UP000307720"/>
    </source>
</evidence>